<dbReference type="SUPFAM" id="SSF56059">
    <property type="entry name" value="Glutathione synthetase ATP-binding domain-like"/>
    <property type="match status" value="1"/>
</dbReference>
<keyword evidence="1" id="KW-0067">ATP-binding</keyword>
<dbReference type="RefSeq" id="WP_002715364.1">
    <property type="nucleotide sequence ID" value="NZ_UFSI01000001.1"/>
</dbReference>
<protein>
    <submittedName>
        <fullName evidence="3">Carbamoyl phosphate synthase-like protein</fullName>
    </submittedName>
</protein>
<accession>A0A380W8W9</accession>
<feature type="domain" description="ATP-grasp" evidence="2">
    <location>
        <begin position="112"/>
        <end position="304"/>
    </location>
</feature>
<dbReference type="GO" id="GO:0046872">
    <property type="term" value="F:metal ion binding"/>
    <property type="evidence" value="ECO:0007669"/>
    <property type="project" value="InterPro"/>
</dbReference>
<dbReference type="PROSITE" id="PS50975">
    <property type="entry name" value="ATP_GRASP"/>
    <property type="match status" value="1"/>
</dbReference>
<evidence type="ECO:0000259" key="2">
    <source>
        <dbReference type="PROSITE" id="PS50975"/>
    </source>
</evidence>
<dbReference type="InterPro" id="IPR013815">
    <property type="entry name" value="ATP_grasp_subdomain_1"/>
</dbReference>
<dbReference type="GO" id="GO:0005524">
    <property type="term" value="F:ATP binding"/>
    <property type="evidence" value="ECO:0007669"/>
    <property type="project" value="UniProtKB-UniRule"/>
</dbReference>
<dbReference type="Gene3D" id="3.30.1490.20">
    <property type="entry name" value="ATP-grasp fold, A domain"/>
    <property type="match status" value="1"/>
</dbReference>
<gene>
    <name evidence="3" type="ORF">NCTC12722_01733</name>
</gene>
<dbReference type="InterPro" id="IPR011761">
    <property type="entry name" value="ATP-grasp"/>
</dbReference>
<evidence type="ECO:0000256" key="1">
    <source>
        <dbReference type="PROSITE-ProRule" id="PRU00409"/>
    </source>
</evidence>
<name>A0A380W8W9_AFIFE</name>
<organism evidence="3 4">
    <name type="scientific">Afipia felis</name>
    <name type="common">Cat scratch disease bacillus</name>
    <dbReference type="NCBI Taxonomy" id="1035"/>
    <lineage>
        <taxon>Bacteria</taxon>
        <taxon>Pseudomonadati</taxon>
        <taxon>Pseudomonadota</taxon>
        <taxon>Alphaproteobacteria</taxon>
        <taxon>Hyphomicrobiales</taxon>
        <taxon>Nitrobacteraceae</taxon>
        <taxon>Afipia</taxon>
    </lineage>
</organism>
<sequence>MLGGAHGALSAARSFGRKGIPVFLVTDDHPLPKLSRYITRRFDWPGTRSPEIVDWLLRFADEQGARKWLLLPCGDPEVRLVAENVSRLRAVFDVASLDWATLQKVCDKQQLAETATAAGVAVPKNYRVRSAEDAASTEIRFPVVLKPAMRLERNPFTAAKAWRADSRDEFVRLYRDAASYVGAANVVVQELIPGGGEAQLSYVGAWLEGRPLAEMTARRSRQYPVDFSFSSTFVEAVDNERVKAAAKQLLAATGFEGLVEVEFKYDARDDAYKVLDVNPRTWSWLELAPFCGFDFAVLLKEAMNGTVAGRSQNQPVPKPGSRAWLHLSRDLVVAMQLIRRGELTPAGYLRSLGQRLTFAAFAWDDPLPGLLELPLTGTRVMTRKLRR</sequence>
<keyword evidence="1" id="KW-0547">Nucleotide-binding</keyword>
<dbReference type="Gene3D" id="3.30.470.20">
    <property type="entry name" value="ATP-grasp fold, B domain"/>
    <property type="match status" value="1"/>
</dbReference>
<dbReference type="AlphaFoldDB" id="A0A380W8W9"/>
<evidence type="ECO:0000313" key="4">
    <source>
        <dbReference type="Proteomes" id="UP000254343"/>
    </source>
</evidence>
<reference evidence="3 4" key="1">
    <citation type="submission" date="2018-06" db="EMBL/GenBank/DDBJ databases">
        <authorList>
            <consortium name="Pathogen Informatics"/>
            <person name="Doyle S."/>
        </authorList>
    </citation>
    <scope>NUCLEOTIDE SEQUENCE [LARGE SCALE GENOMIC DNA]</scope>
    <source>
        <strain evidence="3 4">NCTC12722</strain>
    </source>
</reference>
<dbReference type="Proteomes" id="UP000254343">
    <property type="component" value="Unassembled WGS sequence"/>
</dbReference>
<dbReference type="OrthoDB" id="7625478at2"/>
<evidence type="ECO:0000313" key="3">
    <source>
        <dbReference type="EMBL" id="SUU84537.1"/>
    </source>
</evidence>
<proteinExistence type="predicted"/>
<dbReference type="EMBL" id="UIGB01000001">
    <property type="protein sequence ID" value="SUU84537.1"/>
    <property type="molecule type" value="Genomic_DNA"/>
</dbReference>